<reference evidence="1 2" key="1">
    <citation type="submission" date="2019-07" db="EMBL/GenBank/DDBJ databases">
        <title>Whole genome shotgun sequence of Lactobacillus rapi NBRC 109618.</title>
        <authorList>
            <person name="Hosoyama A."/>
            <person name="Uohara A."/>
            <person name="Ohji S."/>
            <person name="Ichikawa N."/>
        </authorList>
    </citation>
    <scope>NUCLEOTIDE SEQUENCE [LARGE SCALE GENOMIC DNA]</scope>
    <source>
        <strain evidence="1 2">NBRC 109618</strain>
    </source>
</reference>
<dbReference type="Proteomes" id="UP000321569">
    <property type="component" value="Unassembled WGS sequence"/>
</dbReference>
<evidence type="ECO:0000313" key="1">
    <source>
        <dbReference type="EMBL" id="GEP72768.1"/>
    </source>
</evidence>
<dbReference type="RefSeq" id="WP_056981996.1">
    <property type="nucleotide sequence ID" value="NZ_BKAM01000032.1"/>
</dbReference>
<proteinExistence type="predicted"/>
<name>A0A512PNI6_9LACO</name>
<dbReference type="AlphaFoldDB" id="A0A512PNI6"/>
<organism evidence="1 2">
    <name type="scientific">Lentilactobacillus rapi</name>
    <dbReference type="NCBI Taxonomy" id="481723"/>
    <lineage>
        <taxon>Bacteria</taxon>
        <taxon>Bacillati</taxon>
        <taxon>Bacillota</taxon>
        <taxon>Bacilli</taxon>
        <taxon>Lactobacillales</taxon>
        <taxon>Lactobacillaceae</taxon>
        <taxon>Lentilactobacillus</taxon>
    </lineage>
</organism>
<comment type="caution">
    <text evidence="1">The sequence shown here is derived from an EMBL/GenBank/DDBJ whole genome shotgun (WGS) entry which is preliminary data.</text>
</comment>
<sequence length="103" mass="12302">MNVLCSSLGLCFIETRIKVWGTATVDNYDPRYYKVKHFFKSQNLNEPDERLHLIDRDSFDPLASTGLTFQSSYRQSRYDRQSGSWYQIKVHYYVYRDKENNDA</sequence>
<evidence type="ECO:0000313" key="2">
    <source>
        <dbReference type="Proteomes" id="UP000321569"/>
    </source>
</evidence>
<gene>
    <name evidence="1" type="ORF">LRA02_16360</name>
</gene>
<dbReference type="EMBL" id="BKAM01000032">
    <property type="protein sequence ID" value="GEP72768.1"/>
    <property type="molecule type" value="Genomic_DNA"/>
</dbReference>
<accession>A0A512PNI6</accession>
<protein>
    <submittedName>
        <fullName evidence="1">Uncharacterized protein</fullName>
    </submittedName>
</protein>